<dbReference type="SUPFAM" id="SSF48008">
    <property type="entry name" value="GntR ligand-binding domain-like"/>
    <property type="match status" value="1"/>
</dbReference>
<name>A0A852R5F2_9MICO</name>
<dbReference type="Pfam" id="PF00392">
    <property type="entry name" value="GntR"/>
    <property type="match status" value="1"/>
</dbReference>
<dbReference type="GO" id="GO:0003700">
    <property type="term" value="F:DNA-binding transcription factor activity"/>
    <property type="evidence" value="ECO:0007669"/>
    <property type="project" value="InterPro"/>
</dbReference>
<evidence type="ECO:0000313" key="6">
    <source>
        <dbReference type="Proteomes" id="UP000586095"/>
    </source>
</evidence>
<dbReference type="PANTHER" id="PTHR43537:SF44">
    <property type="entry name" value="GNTR FAMILY REGULATORY PROTEIN"/>
    <property type="match status" value="1"/>
</dbReference>
<dbReference type="InterPro" id="IPR008920">
    <property type="entry name" value="TF_FadR/GntR_C"/>
</dbReference>
<dbReference type="InterPro" id="IPR011711">
    <property type="entry name" value="GntR_C"/>
</dbReference>
<dbReference type="PANTHER" id="PTHR43537">
    <property type="entry name" value="TRANSCRIPTIONAL REGULATOR, GNTR FAMILY"/>
    <property type="match status" value="1"/>
</dbReference>
<keyword evidence="2 5" id="KW-0238">DNA-binding</keyword>
<dbReference type="CDD" id="cd07377">
    <property type="entry name" value="WHTH_GntR"/>
    <property type="match status" value="1"/>
</dbReference>
<evidence type="ECO:0000256" key="2">
    <source>
        <dbReference type="ARBA" id="ARBA00023125"/>
    </source>
</evidence>
<evidence type="ECO:0000259" key="4">
    <source>
        <dbReference type="PROSITE" id="PS50949"/>
    </source>
</evidence>
<protein>
    <submittedName>
        <fullName evidence="5">DNA-binding FadR family transcriptional regulator</fullName>
    </submittedName>
</protein>
<dbReference type="RefSeq" id="WP_121076041.1">
    <property type="nucleotide sequence ID" value="NZ_BAAALZ010000002.1"/>
</dbReference>
<dbReference type="InterPro" id="IPR000524">
    <property type="entry name" value="Tscrpt_reg_HTH_GntR"/>
</dbReference>
<dbReference type="PROSITE" id="PS50949">
    <property type="entry name" value="HTH_GNTR"/>
    <property type="match status" value="1"/>
</dbReference>
<dbReference type="GO" id="GO:0003677">
    <property type="term" value="F:DNA binding"/>
    <property type="evidence" value="ECO:0007669"/>
    <property type="project" value="UniProtKB-KW"/>
</dbReference>
<gene>
    <name evidence="5" type="ORF">BJ960_000492</name>
</gene>
<dbReference type="Pfam" id="PF07729">
    <property type="entry name" value="FCD"/>
    <property type="match status" value="1"/>
</dbReference>
<dbReference type="SUPFAM" id="SSF46785">
    <property type="entry name" value="Winged helix' DNA-binding domain"/>
    <property type="match status" value="1"/>
</dbReference>
<evidence type="ECO:0000313" key="5">
    <source>
        <dbReference type="EMBL" id="NYD25689.1"/>
    </source>
</evidence>
<dbReference type="Gene3D" id="1.20.120.530">
    <property type="entry name" value="GntR ligand-binding domain-like"/>
    <property type="match status" value="1"/>
</dbReference>
<proteinExistence type="predicted"/>
<dbReference type="InterPro" id="IPR036388">
    <property type="entry name" value="WH-like_DNA-bd_sf"/>
</dbReference>
<dbReference type="AlphaFoldDB" id="A0A852R5F2"/>
<evidence type="ECO:0000256" key="3">
    <source>
        <dbReference type="ARBA" id="ARBA00023163"/>
    </source>
</evidence>
<keyword evidence="6" id="KW-1185">Reference proteome</keyword>
<evidence type="ECO:0000256" key="1">
    <source>
        <dbReference type="ARBA" id="ARBA00023015"/>
    </source>
</evidence>
<reference evidence="5 6" key="1">
    <citation type="submission" date="2020-07" db="EMBL/GenBank/DDBJ databases">
        <title>Sequencing the genomes of 1000 actinobacteria strains.</title>
        <authorList>
            <person name="Klenk H.-P."/>
        </authorList>
    </citation>
    <scope>NUCLEOTIDE SEQUENCE [LARGE SCALE GENOMIC DNA]</scope>
    <source>
        <strain evidence="5 6">DSM 17380</strain>
    </source>
</reference>
<feature type="domain" description="HTH gntR-type" evidence="4">
    <location>
        <begin position="13"/>
        <end position="83"/>
    </location>
</feature>
<keyword evidence="3" id="KW-0804">Transcription</keyword>
<accession>A0A852R5F2</accession>
<dbReference type="PRINTS" id="PR00035">
    <property type="entry name" value="HTHGNTR"/>
</dbReference>
<dbReference type="SMART" id="SM00345">
    <property type="entry name" value="HTH_GNTR"/>
    <property type="match status" value="1"/>
</dbReference>
<keyword evidence="1" id="KW-0805">Transcription regulation</keyword>
<dbReference type="Proteomes" id="UP000586095">
    <property type="component" value="Unassembled WGS sequence"/>
</dbReference>
<comment type="caution">
    <text evidence="5">The sequence shown here is derived from an EMBL/GenBank/DDBJ whole genome shotgun (WGS) entry which is preliminary data.</text>
</comment>
<sequence length="258" mass="27694">MTPTHSFTPAVPVLTYQRIVEQVESAILSGEIPVGTQLSSERDLMVQFGVSRPTVREALRVLQSMGLIEPKPGTRGGPVVLAPTPETLERSFRAMLGTASLGLAELVQFRIVLDGSASELAAVLHTEDQLERMRQAVTRMREAAEGADGAQASDAEFADADLAFHRTVWEASGNQVLQLSGQAVAGALRALVQRDLERGSGESAVRLDSARIDSGLFEAIERRDSAEAGRIARNAIADRFSSMLTEEERRALAAITAG</sequence>
<dbReference type="InterPro" id="IPR036390">
    <property type="entry name" value="WH_DNA-bd_sf"/>
</dbReference>
<organism evidence="5 6">
    <name type="scientific">Leucobacter aridicollis</name>
    <dbReference type="NCBI Taxonomy" id="283878"/>
    <lineage>
        <taxon>Bacteria</taxon>
        <taxon>Bacillati</taxon>
        <taxon>Actinomycetota</taxon>
        <taxon>Actinomycetes</taxon>
        <taxon>Micrococcales</taxon>
        <taxon>Microbacteriaceae</taxon>
        <taxon>Leucobacter</taxon>
    </lineage>
</organism>
<dbReference type="SMART" id="SM00895">
    <property type="entry name" value="FCD"/>
    <property type="match status" value="1"/>
</dbReference>
<dbReference type="Gene3D" id="1.10.10.10">
    <property type="entry name" value="Winged helix-like DNA-binding domain superfamily/Winged helix DNA-binding domain"/>
    <property type="match status" value="1"/>
</dbReference>
<dbReference type="EMBL" id="JACCBD010000001">
    <property type="protein sequence ID" value="NYD25689.1"/>
    <property type="molecule type" value="Genomic_DNA"/>
</dbReference>